<evidence type="ECO:0000313" key="2">
    <source>
        <dbReference type="EMBL" id="ADP81554.1"/>
    </source>
</evidence>
<accession>E3IZC7</accession>
<feature type="chain" id="PRO_5003172065" description="Secreted protein" evidence="1">
    <location>
        <begin position="30"/>
        <end position="120"/>
    </location>
</feature>
<dbReference type="AlphaFoldDB" id="E3IZC7"/>
<name>E3IZC7_PSEI1</name>
<evidence type="ECO:0000256" key="1">
    <source>
        <dbReference type="SAM" id="SignalP"/>
    </source>
</evidence>
<dbReference type="EMBL" id="CP002299">
    <property type="protein sequence ID" value="ADP81554.1"/>
    <property type="molecule type" value="Genomic_DNA"/>
</dbReference>
<dbReference type="KEGG" id="fri:FraEuI1c_3547"/>
<sequence length="120" mass="11837" precursor="true">MRMRKTVSLLASTGAAGALILGSALPAGADPNSPNVGITGAARCPASLATGVAITTSAGESDTSGVSAGGFYSLSLQQVPSVGTVATFSVECSNGSDSFSRTRLITRPISGKVVSVNLFS</sequence>
<feature type="signal peptide" evidence="1">
    <location>
        <begin position="1"/>
        <end position="29"/>
    </location>
</feature>
<organism evidence="2 3">
    <name type="scientific">Pseudofrankia inefficax (strain DSM 45817 / CECT 9037 / DDB 130130 / EuI1c)</name>
    <name type="common">Frankia inefficax</name>
    <dbReference type="NCBI Taxonomy" id="298654"/>
    <lineage>
        <taxon>Bacteria</taxon>
        <taxon>Bacillati</taxon>
        <taxon>Actinomycetota</taxon>
        <taxon>Actinomycetes</taxon>
        <taxon>Frankiales</taxon>
        <taxon>Frankiaceae</taxon>
        <taxon>Pseudofrankia</taxon>
    </lineage>
</organism>
<evidence type="ECO:0000313" key="3">
    <source>
        <dbReference type="Proteomes" id="UP000002484"/>
    </source>
</evidence>
<gene>
    <name evidence="2" type="ordered locus">FraEuI1c_3547</name>
</gene>
<evidence type="ECO:0008006" key="4">
    <source>
        <dbReference type="Google" id="ProtNLM"/>
    </source>
</evidence>
<proteinExistence type="predicted"/>
<keyword evidence="3" id="KW-1185">Reference proteome</keyword>
<dbReference type="OrthoDB" id="9841443at2"/>
<dbReference type="Proteomes" id="UP000002484">
    <property type="component" value="Chromosome"/>
</dbReference>
<keyword evidence="1" id="KW-0732">Signal</keyword>
<reference evidence="2 3" key="1">
    <citation type="submission" date="2010-10" db="EMBL/GenBank/DDBJ databases">
        <title>Complete sequence of Frankia sp. EuI1c.</title>
        <authorList>
            <consortium name="US DOE Joint Genome Institute"/>
            <person name="Lucas S."/>
            <person name="Copeland A."/>
            <person name="Lapidus A."/>
            <person name="Cheng J.-F."/>
            <person name="Bruce D."/>
            <person name="Goodwin L."/>
            <person name="Pitluck S."/>
            <person name="Chertkov O."/>
            <person name="Detter J.C."/>
            <person name="Han C."/>
            <person name="Tapia R."/>
            <person name="Land M."/>
            <person name="Hauser L."/>
            <person name="Jeffries C."/>
            <person name="Kyrpides N."/>
            <person name="Ivanova N."/>
            <person name="Mikhailova N."/>
            <person name="Beauchemin N."/>
            <person name="Sen A."/>
            <person name="Sur S.A."/>
            <person name="Gtari M."/>
            <person name="Wall L."/>
            <person name="Tisa L."/>
            <person name="Woyke T."/>
        </authorList>
    </citation>
    <scope>NUCLEOTIDE SEQUENCE [LARGE SCALE GENOMIC DNA]</scope>
    <source>
        <strain evidence="3">DSM 45817 / CECT 9037 / EuI1c</strain>
    </source>
</reference>
<protein>
    <recommendedName>
        <fullName evidence="4">Secreted protein</fullName>
    </recommendedName>
</protein>
<dbReference type="InParanoid" id="E3IZC7"/>
<dbReference type="HOGENOM" id="CLU_2046241_0_0_11"/>